<dbReference type="PANTHER" id="PTHR31286">
    <property type="entry name" value="GLYCINE-RICH CELL WALL STRUCTURAL PROTEIN 1.8-LIKE"/>
    <property type="match status" value="1"/>
</dbReference>
<dbReference type="InterPro" id="IPR040256">
    <property type="entry name" value="At4g02000-like"/>
</dbReference>
<feature type="compositionally biased region" description="Basic and acidic residues" evidence="1">
    <location>
        <begin position="217"/>
        <end position="239"/>
    </location>
</feature>
<reference evidence="2 3" key="1">
    <citation type="submission" date="2024-01" db="EMBL/GenBank/DDBJ databases">
        <title>The genomes of 5 underutilized Papilionoideae crops provide insights into root nodulation and disease resistance.</title>
        <authorList>
            <person name="Yuan L."/>
        </authorList>
    </citation>
    <scope>NUCLEOTIDE SEQUENCE [LARGE SCALE GENOMIC DNA]</scope>
    <source>
        <strain evidence="2">LY-2023</strain>
        <tissue evidence="2">Leaf</tissue>
    </source>
</reference>
<feature type="region of interest" description="Disordered" evidence="1">
    <location>
        <begin position="291"/>
        <end position="331"/>
    </location>
</feature>
<proteinExistence type="predicted"/>
<dbReference type="EMBL" id="JAYKXN010000007">
    <property type="protein sequence ID" value="KAK7271318.1"/>
    <property type="molecule type" value="Genomic_DNA"/>
</dbReference>
<sequence length="331" mass="38042">MTCLPEEEDILSRSIKKRKELREGEGNGEEEAERRDPKGSVSCTMMKADKLTSIHSRGKFTRFCVEIDLSRRLPPKIKVLGRELKFEYEHLHLICFNCGKFVDKKDDCGEDKMEDMPSGLSSMPEYKRRGKGRILKVKELISHCQLNNLIEVLRRPKRIESEPPKESIIKKVRNPNAGKNPQKKFVSKDREKASTRQRNNQANKRIPSQENENVEGSSKKKESQQMALEEKSQEGDLPKMEESLQLMKNFEQSRTNLNNPWGAINQVASMSFVLDQETIEFIENRRKLTPEPSKFFTTPVMGPGSVSLDYVRNSGSNDEYHSPPGEEDTHD</sequence>
<evidence type="ECO:0000256" key="1">
    <source>
        <dbReference type="SAM" id="MobiDB-lite"/>
    </source>
</evidence>
<organism evidence="2 3">
    <name type="scientific">Clitoria ternatea</name>
    <name type="common">Butterfly pea</name>
    <dbReference type="NCBI Taxonomy" id="43366"/>
    <lineage>
        <taxon>Eukaryota</taxon>
        <taxon>Viridiplantae</taxon>
        <taxon>Streptophyta</taxon>
        <taxon>Embryophyta</taxon>
        <taxon>Tracheophyta</taxon>
        <taxon>Spermatophyta</taxon>
        <taxon>Magnoliopsida</taxon>
        <taxon>eudicotyledons</taxon>
        <taxon>Gunneridae</taxon>
        <taxon>Pentapetalae</taxon>
        <taxon>rosids</taxon>
        <taxon>fabids</taxon>
        <taxon>Fabales</taxon>
        <taxon>Fabaceae</taxon>
        <taxon>Papilionoideae</taxon>
        <taxon>50 kb inversion clade</taxon>
        <taxon>NPAAA clade</taxon>
        <taxon>indigoferoid/millettioid clade</taxon>
        <taxon>Phaseoleae</taxon>
        <taxon>Clitoria</taxon>
    </lineage>
</organism>
<dbReference type="Proteomes" id="UP001359559">
    <property type="component" value="Unassembled WGS sequence"/>
</dbReference>
<protein>
    <recommendedName>
        <fullName evidence="4">Zinc knuckle CX2CX4HX4C domain-containing protein</fullName>
    </recommendedName>
</protein>
<evidence type="ECO:0008006" key="4">
    <source>
        <dbReference type="Google" id="ProtNLM"/>
    </source>
</evidence>
<evidence type="ECO:0000313" key="3">
    <source>
        <dbReference type="Proteomes" id="UP001359559"/>
    </source>
</evidence>
<accession>A0AAN9FCJ9</accession>
<feature type="region of interest" description="Disordered" evidence="1">
    <location>
        <begin position="15"/>
        <end position="40"/>
    </location>
</feature>
<gene>
    <name evidence="2" type="ORF">RJT34_27112</name>
</gene>
<feature type="region of interest" description="Disordered" evidence="1">
    <location>
        <begin position="161"/>
        <end position="239"/>
    </location>
</feature>
<comment type="caution">
    <text evidence="2">The sequence shown here is derived from an EMBL/GenBank/DDBJ whole genome shotgun (WGS) entry which is preliminary data.</text>
</comment>
<evidence type="ECO:0000313" key="2">
    <source>
        <dbReference type="EMBL" id="KAK7271318.1"/>
    </source>
</evidence>
<feature type="compositionally biased region" description="Polar residues" evidence="1">
    <location>
        <begin position="196"/>
        <end position="216"/>
    </location>
</feature>
<dbReference type="PANTHER" id="PTHR31286:SF99">
    <property type="entry name" value="DUF4283 DOMAIN-CONTAINING PROTEIN"/>
    <property type="match status" value="1"/>
</dbReference>
<dbReference type="AlphaFoldDB" id="A0AAN9FCJ9"/>
<keyword evidence="3" id="KW-1185">Reference proteome</keyword>
<name>A0AAN9FCJ9_CLITE</name>